<organism evidence="10 11">
    <name type="scientific">Papaver somniferum</name>
    <name type="common">Opium poppy</name>
    <dbReference type="NCBI Taxonomy" id="3469"/>
    <lineage>
        <taxon>Eukaryota</taxon>
        <taxon>Viridiplantae</taxon>
        <taxon>Streptophyta</taxon>
        <taxon>Embryophyta</taxon>
        <taxon>Tracheophyta</taxon>
        <taxon>Spermatophyta</taxon>
        <taxon>Magnoliopsida</taxon>
        <taxon>Ranunculales</taxon>
        <taxon>Papaveraceae</taxon>
        <taxon>Papaveroideae</taxon>
        <taxon>Papaver</taxon>
    </lineage>
</organism>
<evidence type="ECO:0000256" key="4">
    <source>
        <dbReference type="ARBA" id="ARBA00022741"/>
    </source>
</evidence>
<dbReference type="InterPro" id="IPR008271">
    <property type="entry name" value="Ser/Thr_kinase_AS"/>
</dbReference>
<reference evidence="10 11" key="1">
    <citation type="journal article" date="2018" name="Science">
        <title>The opium poppy genome and morphinan production.</title>
        <authorList>
            <person name="Guo L."/>
            <person name="Winzer T."/>
            <person name="Yang X."/>
            <person name="Li Y."/>
            <person name="Ning Z."/>
            <person name="He Z."/>
            <person name="Teodor R."/>
            <person name="Lu Y."/>
            <person name="Bowser T.A."/>
            <person name="Graham I.A."/>
            <person name="Ye K."/>
        </authorList>
    </citation>
    <scope>NUCLEOTIDE SEQUENCE [LARGE SCALE GENOMIC DNA]</scope>
    <source>
        <strain evidence="11">cv. HN1</strain>
        <tissue evidence="10">Leaves</tissue>
    </source>
</reference>
<protein>
    <recommendedName>
        <fullName evidence="1">non-specific serine/threonine protein kinase</fullName>
        <ecNumber evidence="1">2.7.11.1</ecNumber>
    </recommendedName>
</protein>
<dbReference type="InterPro" id="IPR011009">
    <property type="entry name" value="Kinase-like_dom_sf"/>
</dbReference>
<evidence type="ECO:0000256" key="2">
    <source>
        <dbReference type="ARBA" id="ARBA00022527"/>
    </source>
</evidence>
<dbReference type="GO" id="GO:0004674">
    <property type="term" value="F:protein serine/threonine kinase activity"/>
    <property type="evidence" value="ECO:0007669"/>
    <property type="project" value="UniProtKB-KW"/>
</dbReference>
<name>A0A4Y7J4V2_PAPSO</name>
<evidence type="ECO:0000313" key="11">
    <source>
        <dbReference type="Proteomes" id="UP000316621"/>
    </source>
</evidence>
<dbReference type="FunFam" id="1.10.510.10:FF:001023">
    <property type="entry name" value="Os07g0541700 protein"/>
    <property type="match status" value="1"/>
</dbReference>
<sequence length="498" mass="56056">MPDLNHPNLVKLLGSCKDKNEFLLVYEYMPKGLRSVLFDKSKDPQKLEWNQRFIICLGIAKGLAYLHDEKNIVHGDVKLSNVLLDQALHPKISDFGLAKRLENIKNTKIPAVGAMAYMAPEYANEGILTEKADVYSFGVVTLEIMSGMLNKPLPQNAESVSLPDLAADYKKKGDLLALVDEDLKVSILVEQATRVLNLALSCTYISPGSRPSMSSVVEILDPVSKANNIRRSILPTNIIPHTNSGGTSGEIDPPNQAITFNDTRIPDPEEHITDMPVLSNGVMELNPVDVATPSNAGTTTDDEDEIEYDEPILQDGNYRVECSEAEFEAGCNEWKDSLVGYVLDVTEPLNIDKEKIEQLWGVAGNVSVLYLGNNKFLFRFKCVEDKIRILESSELWHIQQRPLVLIKWNSKFRLNQAMESQPVWIKIFNLPLFLWSTSILKRVGRRLGVPLYVDRKTKNRECLEYAKVCVVVDVRKPLPDSWNILVLGEVYQLNIEYD</sequence>
<dbReference type="Gene3D" id="3.30.200.20">
    <property type="entry name" value="Phosphorylase Kinase, domain 1"/>
    <property type="match status" value="1"/>
</dbReference>
<keyword evidence="11" id="KW-1185">Reference proteome</keyword>
<dbReference type="AlphaFoldDB" id="A0A4Y7J4V2"/>
<dbReference type="Proteomes" id="UP000316621">
    <property type="component" value="Chromosome 3"/>
</dbReference>
<evidence type="ECO:0000256" key="1">
    <source>
        <dbReference type="ARBA" id="ARBA00012513"/>
    </source>
</evidence>
<feature type="domain" description="Protein kinase" evidence="9">
    <location>
        <begin position="1"/>
        <end position="224"/>
    </location>
</feature>
<dbReference type="InterPro" id="IPR025558">
    <property type="entry name" value="DUF4283"/>
</dbReference>
<keyword evidence="3" id="KW-0808">Transferase</keyword>
<dbReference type="Gene3D" id="1.10.510.10">
    <property type="entry name" value="Transferase(Phosphotransferase) domain 1"/>
    <property type="match status" value="1"/>
</dbReference>
<comment type="catalytic activity">
    <reaction evidence="7">
        <text>L-threonyl-[protein] + ATP = O-phospho-L-threonyl-[protein] + ADP + H(+)</text>
        <dbReference type="Rhea" id="RHEA:46608"/>
        <dbReference type="Rhea" id="RHEA-COMP:11060"/>
        <dbReference type="Rhea" id="RHEA-COMP:11605"/>
        <dbReference type="ChEBI" id="CHEBI:15378"/>
        <dbReference type="ChEBI" id="CHEBI:30013"/>
        <dbReference type="ChEBI" id="CHEBI:30616"/>
        <dbReference type="ChEBI" id="CHEBI:61977"/>
        <dbReference type="ChEBI" id="CHEBI:456216"/>
        <dbReference type="EC" id="2.7.11.1"/>
    </reaction>
</comment>
<keyword evidence="2" id="KW-0723">Serine/threonine-protein kinase</keyword>
<gene>
    <name evidence="10" type="ORF">C5167_015010</name>
</gene>
<evidence type="ECO:0000259" key="9">
    <source>
        <dbReference type="PROSITE" id="PS50011"/>
    </source>
</evidence>
<dbReference type="InterPro" id="IPR001245">
    <property type="entry name" value="Ser-Thr/Tyr_kinase_cat_dom"/>
</dbReference>
<dbReference type="Pfam" id="PF14111">
    <property type="entry name" value="DUF4283"/>
    <property type="match status" value="1"/>
</dbReference>
<dbReference type="SMART" id="SM00220">
    <property type="entry name" value="S_TKc"/>
    <property type="match status" value="1"/>
</dbReference>
<keyword evidence="4" id="KW-0547">Nucleotide-binding</keyword>
<dbReference type="SUPFAM" id="SSF56112">
    <property type="entry name" value="Protein kinase-like (PK-like)"/>
    <property type="match status" value="1"/>
</dbReference>
<dbReference type="STRING" id="3469.A0A4Y7J4V2"/>
<evidence type="ECO:0000313" key="10">
    <source>
        <dbReference type="EMBL" id="RZC56163.1"/>
    </source>
</evidence>
<dbReference type="InterPro" id="IPR052059">
    <property type="entry name" value="CR_Ser/Thr_kinase"/>
</dbReference>
<dbReference type="Gramene" id="RZC56163">
    <property type="protein sequence ID" value="RZC56163"/>
    <property type="gene ID" value="C5167_015010"/>
</dbReference>
<dbReference type="Pfam" id="PF07714">
    <property type="entry name" value="PK_Tyr_Ser-Thr"/>
    <property type="match status" value="1"/>
</dbReference>
<keyword evidence="6" id="KW-0067">ATP-binding</keyword>
<evidence type="ECO:0000256" key="6">
    <source>
        <dbReference type="ARBA" id="ARBA00022840"/>
    </source>
</evidence>
<proteinExistence type="predicted"/>
<dbReference type="EC" id="2.7.11.1" evidence="1"/>
<evidence type="ECO:0000256" key="5">
    <source>
        <dbReference type="ARBA" id="ARBA00022777"/>
    </source>
</evidence>
<evidence type="ECO:0000256" key="7">
    <source>
        <dbReference type="ARBA" id="ARBA00047899"/>
    </source>
</evidence>
<dbReference type="EMBL" id="CM010717">
    <property type="protein sequence ID" value="RZC56163.1"/>
    <property type="molecule type" value="Genomic_DNA"/>
</dbReference>
<dbReference type="GO" id="GO:0005524">
    <property type="term" value="F:ATP binding"/>
    <property type="evidence" value="ECO:0007669"/>
    <property type="project" value="UniProtKB-KW"/>
</dbReference>
<dbReference type="PROSITE" id="PS50011">
    <property type="entry name" value="PROTEIN_KINASE_DOM"/>
    <property type="match status" value="1"/>
</dbReference>
<evidence type="ECO:0000256" key="3">
    <source>
        <dbReference type="ARBA" id="ARBA00022679"/>
    </source>
</evidence>
<keyword evidence="5" id="KW-0418">Kinase</keyword>
<comment type="catalytic activity">
    <reaction evidence="8">
        <text>L-seryl-[protein] + ATP = O-phospho-L-seryl-[protein] + ADP + H(+)</text>
        <dbReference type="Rhea" id="RHEA:17989"/>
        <dbReference type="Rhea" id="RHEA-COMP:9863"/>
        <dbReference type="Rhea" id="RHEA-COMP:11604"/>
        <dbReference type="ChEBI" id="CHEBI:15378"/>
        <dbReference type="ChEBI" id="CHEBI:29999"/>
        <dbReference type="ChEBI" id="CHEBI:30616"/>
        <dbReference type="ChEBI" id="CHEBI:83421"/>
        <dbReference type="ChEBI" id="CHEBI:456216"/>
        <dbReference type="EC" id="2.7.11.1"/>
    </reaction>
</comment>
<accession>A0A4Y7J4V2</accession>
<dbReference type="PANTHER" id="PTHR47973">
    <property type="entry name" value="CYSTEINE-RICH RECEPTOR-LIKE PROTEIN KINASE 3"/>
    <property type="match status" value="1"/>
</dbReference>
<dbReference type="InterPro" id="IPR000719">
    <property type="entry name" value="Prot_kinase_dom"/>
</dbReference>
<dbReference type="PROSITE" id="PS00108">
    <property type="entry name" value="PROTEIN_KINASE_ST"/>
    <property type="match status" value="1"/>
</dbReference>
<evidence type="ECO:0000256" key="8">
    <source>
        <dbReference type="ARBA" id="ARBA00048679"/>
    </source>
</evidence>